<evidence type="ECO:0000256" key="1">
    <source>
        <dbReference type="SAM" id="SignalP"/>
    </source>
</evidence>
<keyword evidence="1" id="KW-0732">Signal</keyword>
<evidence type="ECO:0000313" key="3">
    <source>
        <dbReference type="Proteomes" id="UP000253934"/>
    </source>
</evidence>
<dbReference type="EMBL" id="QOVW01000024">
    <property type="protein sequence ID" value="RDB36811.1"/>
    <property type="molecule type" value="Genomic_DNA"/>
</dbReference>
<proteinExistence type="predicted"/>
<accession>A0A369KQB7</accession>
<dbReference type="AlphaFoldDB" id="A0A369KQB7"/>
<dbReference type="Proteomes" id="UP000253934">
    <property type="component" value="Unassembled WGS sequence"/>
</dbReference>
<name>A0A369KQB7_9BACT</name>
<keyword evidence="3" id="KW-1185">Reference proteome</keyword>
<sequence>MWKIFSLILFLIFNSGKAFSQNLNLLNPITKAIPPGKVVFTNKSVFSCGEKNGFSVYTSLDIQAILAISNMLASDPVTLETNWNDSESMQKLINTGKLTEQQILTYPKDVQRIIFYCLTWDESFRLKIFSIPNEALENISANVMAQKPWKVLEKDVAEKINTFSQETIRDFVYLILRSNVYYSIKGGFEKNPTLWSGAFSWKVPFKGNKNIK</sequence>
<gene>
    <name evidence="2" type="ORF">DCC88_03160</name>
</gene>
<feature type="signal peptide" evidence="1">
    <location>
        <begin position="1"/>
        <end position="20"/>
    </location>
</feature>
<feature type="chain" id="PRO_5016950953" evidence="1">
    <location>
        <begin position="21"/>
        <end position="212"/>
    </location>
</feature>
<protein>
    <submittedName>
        <fullName evidence="2">Uncharacterized protein</fullName>
    </submittedName>
</protein>
<organism evidence="2 3">
    <name type="scientific">Spirobacillus cienkowskii</name>
    <dbReference type="NCBI Taxonomy" id="495820"/>
    <lineage>
        <taxon>Bacteria</taxon>
        <taxon>Pseudomonadati</taxon>
        <taxon>Bdellovibrionota</taxon>
        <taxon>Oligoflexia</taxon>
        <taxon>Silvanigrellales</taxon>
        <taxon>Spirobacillus</taxon>
    </lineage>
</organism>
<evidence type="ECO:0000313" key="2">
    <source>
        <dbReference type="EMBL" id="RDB36811.1"/>
    </source>
</evidence>
<comment type="caution">
    <text evidence="2">The sequence shown here is derived from an EMBL/GenBank/DDBJ whole genome shotgun (WGS) entry which is preliminary data.</text>
</comment>
<reference evidence="2" key="1">
    <citation type="submission" date="2018-04" db="EMBL/GenBank/DDBJ databases">
        <title>Draft genome sequence of the Candidatus Spirobacillus cienkowskii, a pathogen of freshwater Daphnia species, reconstructed from hemolymph metagenomic reads.</title>
        <authorList>
            <person name="Bresciani L."/>
            <person name="Lemos L.N."/>
            <person name="Wale N."/>
            <person name="Lin J.Y."/>
            <person name="Fernandes G.R."/>
            <person name="Duffy M.A."/>
            <person name="Rodrigues J.M."/>
        </authorList>
    </citation>
    <scope>NUCLEOTIDE SEQUENCE [LARGE SCALE GENOMIC DNA]</scope>
    <source>
        <strain evidence="2">Binning01</strain>
    </source>
</reference>